<dbReference type="AlphaFoldDB" id="A0AAD5WNK6"/>
<comment type="caution">
    <text evidence="2">The sequence shown here is derived from an EMBL/GenBank/DDBJ whole genome shotgun (WGS) entry which is preliminary data.</text>
</comment>
<feature type="compositionally biased region" description="Basic and acidic residues" evidence="1">
    <location>
        <begin position="158"/>
        <end position="174"/>
    </location>
</feature>
<feature type="compositionally biased region" description="Basic and acidic residues" evidence="1">
    <location>
        <begin position="284"/>
        <end position="293"/>
    </location>
</feature>
<keyword evidence="3" id="KW-1185">Reference proteome</keyword>
<feature type="compositionally biased region" description="Low complexity" evidence="1">
    <location>
        <begin position="387"/>
        <end position="405"/>
    </location>
</feature>
<feature type="region of interest" description="Disordered" evidence="1">
    <location>
        <begin position="148"/>
        <end position="207"/>
    </location>
</feature>
<feature type="compositionally biased region" description="Low complexity" evidence="1">
    <location>
        <begin position="176"/>
        <end position="186"/>
    </location>
</feature>
<organism evidence="2 3">
    <name type="scientific">Zalerion maritima</name>
    <dbReference type="NCBI Taxonomy" id="339359"/>
    <lineage>
        <taxon>Eukaryota</taxon>
        <taxon>Fungi</taxon>
        <taxon>Dikarya</taxon>
        <taxon>Ascomycota</taxon>
        <taxon>Pezizomycotina</taxon>
        <taxon>Sordariomycetes</taxon>
        <taxon>Lulworthiomycetidae</taxon>
        <taxon>Lulworthiales</taxon>
        <taxon>Lulworthiaceae</taxon>
        <taxon>Zalerion</taxon>
    </lineage>
</organism>
<name>A0AAD5WNK6_9PEZI</name>
<reference evidence="2" key="1">
    <citation type="submission" date="2022-07" db="EMBL/GenBank/DDBJ databases">
        <title>Draft genome sequence of Zalerion maritima ATCC 34329, a (micro)plastics degrading marine fungus.</title>
        <authorList>
            <person name="Paco A."/>
            <person name="Goncalves M.F.M."/>
            <person name="Rocha-Santos T.A.P."/>
            <person name="Alves A."/>
        </authorList>
    </citation>
    <scope>NUCLEOTIDE SEQUENCE</scope>
    <source>
        <strain evidence="2">ATCC 34329</strain>
    </source>
</reference>
<gene>
    <name evidence="2" type="ORF">MKZ38_006182</name>
</gene>
<accession>A0AAD5WNK6</accession>
<dbReference type="Proteomes" id="UP001201980">
    <property type="component" value="Unassembled WGS sequence"/>
</dbReference>
<dbReference type="EMBL" id="JAKWBI020000377">
    <property type="protein sequence ID" value="KAJ2895763.1"/>
    <property type="molecule type" value="Genomic_DNA"/>
</dbReference>
<feature type="region of interest" description="Disordered" evidence="1">
    <location>
        <begin position="249"/>
        <end position="414"/>
    </location>
</feature>
<sequence length="489" mass="55339">MATPRNSVKCWCGKTNTATTVHDQPIKSKRIVLCDQLKARRFIYLRRGEHTDTRTAMNEDQIEPFIRSIRWDVLPARWARKKLKDLFRNDLGIKLPRDGFLERVRGPVGPDSSTAKYTWAPKTKAWLVEHGGLDALLEDIQLNNAGYTSAASSDAGESTERERSMEEDRRENEKTGSGASVAASVATDRARDDDISQQQQQDSGASETLSAYLENNPPQEAYLERQRQQEMKTKETEGGKRQQELLLQLLHEERRRQEKHEQEEKERQQKKHRQAPPRPTGKKAVNDFDHLHNSFETPYGNTTTTTTTTMDPPPSVIAQPSFKQPSRRLTPSRCEYGLPVAPVSPTTDPSKRNSGEGGWGPSSPYTPSRPKVKKTTPPRATPPRAIPPRAATTTTTTTKATAAAPQKPPAEIGWRPSPIAATRLVRGYCHDPTQRAELSKQERVLIDEIYKLEGKVWALHKRLCDVREQKFALYKMSEEEEEEEEEGED</sequence>
<feature type="compositionally biased region" description="Basic and acidic residues" evidence="1">
    <location>
        <begin position="250"/>
        <end position="267"/>
    </location>
</feature>
<evidence type="ECO:0000313" key="3">
    <source>
        <dbReference type="Proteomes" id="UP001201980"/>
    </source>
</evidence>
<evidence type="ECO:0000313" key="2">
    <source>
        <dbReference type="EMBL" id="KAJ2895763.1"/>
    </source>
</evidence>
<protein>
    <submittedName>
        <fullName evidence="2">Uncharacterized protein</fullName>
    </submittedName>
</protein>
<proteinExistence type="predicted"/>
<evidence type="ECO:0000256" key="1">
    <source>
        <dbReference type="SAM" id="MobiDB-lite"/>
    </source>
</evidence>